<comment type="subcellular location">
    <subcellularLocation>
        <location evidence="1">Membrane</location>
        <topology evidence="1">Multi-pass membrane protein</topology>
    </subcellularLocation>
</comment>
<evidence type="ECO:0000256" key="5">
    <source>
        <dbReference type="ARBA" id="ARBA00022692"/>
    </source>
</evidence>
<keyword evidence="9" id="KW-0594">Phospholipid biosynthesis</keyword>
<dbReference type="PANTHER" id="PTHR14269">
    <property type="entry name" value="CDP-DIACYLGLYCEROL--GLYCEROL-3-PHOSPHATE 3-PHOSPHATIDYLTRANSFERASE-RELATED"/>
    <property type="match status" value="1"/>
</dbReference>
<evidence type="ECO:0000256" key="8">
    <source>
        <dbReference type="ARBA" id="ARBA00023136"/>
    </source>
</evidence>
<evidence type="ECO:0000256" key="10">
    <source>
        <dbReference type="ARBA" id="ARBA00023264"/>
    </source>
</evidence>
<feature type="transmembrane region" description="Helical" evidence="11">
    <location>
        <begin position="75"/>
        <end position="104"/>
    </location>
</feature>
<evidence type="ECO:0000256" key="6">
    <source>
        <dbReference type="ARBA" id="ARBA00022989"/>
    </source>
</evidence>
<evidence type="ECO:0000256" key="1">
    <source>
        <dbReference type="ARBA" id="ARBA00004141"/>
    </source>
</evidence>
<keyword evidence="10" id="KW-1208">Phospholipid metabolism</keyword>
<keyword evidence="3" id="KW-0444">Lipid biosynthesis</keyword>
<evidence type="ECO:0000256" key="3">
    <source>
        <dbReference type="ARBA" id="ARBA00022516"/>
    </source>
</evidence>
<keyword evidence="6 11" id="KW-1133">Transmembrane helix</keyword>
<evidence type="ECO:0000256" key="7">
    <source>
        <dbReference type="ARBA" id="ARBA00023098"/>
    </source>
</evidence>
<feature type="transmembrane region" description="Helical" evidence="11">
    <location>
        <begin position="124"/>
        <end position="146"/>
    </location>
</feature>
<name>A0A6J6ND82_9ZZZZ</name>
<dbReference type="PROSITE" id="PS00379">
    <property type="entry name" value="CDP_ALCOHOL_P_TRANSF"/>
    <property type="match status" value="1"/>
</dbReference>
<dbReference type="GO" id="GO:0016020">
    <property type="term" value="C:membrane"/>
    <property type="evidence" value="ECO:0007669"/>
    <property type="project" value="UniProtKB-SubCell"/>
</dbReference>
<gene>
    <name evidence="12" type="ORF">UFOPK2370_00518</name>
</gene>
<dbReference type="PANTHER" id="PTHR14269:SF62">
    <property type="entry name" value="CDP-DIACYLGLYCEROL--GLYCEROL-3-PHOSPHATE 3-PHOSPHATIDYLTRANSFERASE 1, CHLOROPLASTIC"/>
    <property type="match status" value="1"/>
</dbReference>
<proteinExistence type="inferred from homology"/>
<dbReference type="Pfam" id="PF01066">
    <property type="entry name" value="CDP-OH_P_transf"/>
    <property type="match status" value="1"/>
</dbReference>
<dbReference type="InterPro" id="IPR000462">
    <property type="entry name" value="CDP-OH_P_trans"/>
</dbReference>
<comment type="similarity">
    <text evidence="2">Belongs to the CDP-alcohol phosphatidyltransferase class-I family.</text>
</comment>
<dbReference type="GO" id="GO:0008444">
    <property type="term" value="F:CDP-diacylglycerol-glycerol-3-phosphate 3-phosphatidyltransferase activity"/>
    <property type="evidence" value="ECO:0007669"/>
    <property type="project" value="InterPro"/>
</dbReference>
<dbReference type="InterPro" id="IPR048254">
    <property type="entry name" value="CDP_ALCOHOL_P_TRANSF_CS"/>
</dbReference>
<dbReference type="InterPro" id="IPR050324">
    <property type="entry name" value="CDP-alcohol_PTase-I"/>
</dbReference>
<keyword evidence="8 11" id="KW-0472">Membrane</keyword>
<feature type="transmembrane region" description="Helical" evidence="11">
    <location>
        <begin position="37"/>
        <end position="55"/>
    </location>
</feature>
<dbReference type="EMBL" id="CAEZXK010000009">
    <property type="protein sequence ID" value="CAB4684106.1"/>
    <property type="molecule type" value="Genomic_DNA"/>
</dbReference>
<dbReference type="InterPro" id="IPR043130">
    <property type="entry name" value="CDP-OH_PTrfase_TM_dom"/>
</dbReference>
<dbReference type="GO" id="GO:0046474">
    <property type="term" value="P:glycerophospholipid biosynthetic process"/>
    <property type="evidence" value="ECO:0007669"/>
    <property type="project" value="TreeGrafter"/>
</dbReference>
<sequence>MSIWQQLGTVPNLLSLLRLALVPVFLVLILNGRNLEAIIVLAIASITDYLDGYFARKLKQETRLGQLLDPAADRLYIFATLIGLAIVGYIPLWLTIVVIARDLILLFTYPILASRGYGPLPVHYLGKAGTFALLYSFPLLLIAAAFPDISLFVLPVAWAFALWGIGLYWWAGFVYLAQVRSVVKSSSADSARLGD</sequence>
<evidence type="ECO:0000313" key="12">
    <source>
        <dbReference type="EMBL" id="CAB4684106.1"/>
    </source>
</evidence>
<keyword evidence="7" id="KW-0443">Lipid metabolism</keyword>
<feature type="transmembrane region" description="Helical" evidence="11">
    <location>
        <begin position="12"/>
        <end position="30"/>
    </location>
</feature>
<reference evidence="12" key="1">
    <citation type="submission" date="2020-05" db="EMBL/GenBank/DDBJ databases">
        <authorList>
            <person name="Chiriac C."/>
            <person name="Salcher M."/>
            <person name="Ghai R."/>
            <person name="Kavagutti S V."/>
        </authorList>
    </citation>
    <scope>NUCLEOTIDE SEQUENCE</scope>
</reference>
<dbReference type="AlphaFoldDB" id="A0A6J6ND82"/>
<organism evidence="12">
    <name type="scientific">freshwater metagenome</name>
    <dbReference type="NCBI Taxonomy" id="449393"/>
    <lineage>
        <taxon>unclassified sequences</taxon>
        <taxon>metagenomes</taxon>
        <taxon>ecological metagenomes</taxon>
    </lineage>
</organism>
<dbReference type="Gene3D" id="1.20.120.1760">
    <property type="match status" value="1"/>
</dbReference>
<evidence type="ECO:0000256" key="9">
    <source>
        <dbReference type="ARBA" id="ARBA00023209"/>
    </source>
</evidence>
<evidence type="ECO:0000256" key="4">
    <source>
        <dbReference type="ARBA" id="ARBA00022679"/>
    </source>
</evidence>
<accession>A0A6J6ND82</accession>
<protein>
    <submittedName>
        <fullName evidence="12">Unannotated protein</fullName>
    </submittedName>
</protein>
<evidence type="ECO:0000256" key="2">
    <source>
        <dbReference type="ARBA" id="ARBA00010441"/>
    </source>
</evidence>
<dbReference type="InterPro" id="IPR004570">
    <property type="entry name" value="Phosphatidylglycerol_P_synth"/>
</dbReference>
<keyword evidence="5 11" id="KW-0812">Transmembrane</keyword>
<dbReference type="PIRSF" id="PIRSF000847">
    <property type="entry name" value="Phos_ph_gly_syn"/>
    <property type="match status" value="1"/>
</dbReference>
<feature type="transmembrane region" description="Helical" evidence="11">
    <location>
        <begin position="152"/>
        <end position="177"/>
    </location>
</feature>
<evidence type="ECO:0000256" key="11">
    <source>
        <dbReference type="SAM" id="Phobius"/>
    </source>
</evidence>
<keyword evidence="4" id="KW-0808">Transferase</keyword>